<dbReference type="STRING" id="1529.SAMN04487885_11618"/>
<dbReference type="InterPro" id="IPR009057">
    <property type="entry name" value="Homeodomain-like_sf"/>
</dbReference>
<dbReference type="PROSITE" id="PS01124">
    <property type="entry name" value="HTH_ARAC_FAMILY_2"/>
    <property type="match status" value="1"/>
</dbReference>
<dbReference type="RefSeq" id="WP_027638037.1">
    <property type="nucleotide sequence ID" value="NZ_BAAACD010000024.1"/>
</dbReference>
<evidence type="ECO:0000256" key="3">
    <source>
        <dbReference type="ARBA" id="ARBA00023163"/>
    </source>
</evidence>
<dbReference type="SMART" id="SM00342">
    <property type="entry name" value="HTH_ARAC"/>
    <property type="match status" value="1"/>
</dbReference>
<evidence type="ECO:0000313" key="7">
    <source>
        <dbReference type="Proteomes" id="UP000182135"/>
    </source>
</evidence>
<evidence type="ECO:0000256" key="2">
    <source>
        <dbReference type="ARBA" id="ARBA00023125"/>
    </source>
</evidence>
<dbReference type="EMBL" id="FOOE01000016">
    <property type="protein sequence ID" value="SFF93206.1"/>
    <property type="molecule type" value="Genomic_DNA"/>
</dbReference>
<reference evidence="5 8" key="2">
    <citation type="submission" date="2018-03" db="EMBL/GenBank/DDBJ databases">
        <title>The uncultured portion of the human microbiome is neutrally assembled.</title>
        <authorList>
            <person name="Jeraldo P."/>
            <person name="Boardman L."/>
            <person name="White B.A."/>
            <person name="Nelson H."/>
            <person name="Goldenfeld N."/>
            <person name="Chia N."/>
        </authorList>
    </citation>
    <scope>NUCLEOTIDE SEQUENCE [LARGE SCALE GENOMIC DNA]</scope>
    <source>
        <strain evidence="5">CIM:MAG 903</strain>
    </source>
</reference>
<dbReference type="eggNOG" id="COG2207">
    <property type="taxonomic scope" value="Bacteria"/>
</dbReference>
<protein>
    <submittedName>
        <fullName evidence="5">AraC family transcriptional regulator</fullName>
    </submittedName>
    <submittedName>
        <fullName evidence="6">AraC-type DNA-binding protein</fullName>
    </submittedName>
</protein>
<accession>A0A1I2MV47</accession>
<dbReference type="GO" id="GO:0043565">
    <property type="term" value="F:sequence-specific DNA binding"/>
    <property type="evidence" value="ECO:0007669"/>
    <property type="project" value="InterPro"/>
</dbReference>
<dbReference type="InterPro" id="IPR018062">
    <property type="entry name" value="HTH_AraC-typ_CS"/>
</dbReference>
<dbReference type="Proteomes" id="UP000182135">
    <property type="component" value="Unassembled WGS sequence"/>
</dbReference>
<keyword evidence="2 6" id="KW-0238">DNA-binding</keyword>
<dbReference type="Pfam" id="PF02311">
    <property type="entry name" value="AraC_binding"/>
    <property type="match status" value="1"/>
</dbReference>
<dbReference type="SUPFAM" id="SSF51182">
    <property type="entry name" value="RmlC-like cupins"/>
    <property type="match status" value="1"/>
</dbReference>
<dbReference type="Proteomes" id="UP000246114">
    <property type="component" value="Unassembled WGS sequence"/>
</dbReference>
<dbReference type="Gene3D" id="1.10.10.60">
    <property type="entry name" value="Homeodomain-like"/>
    <property type="match status" value="2"/>
</dbReference>
<organism evidence="6 7">
    <name type="scientific">Clostridium cadaveris</name>
    <dbReference type="NCBI Taxonomy" id="1529"/>
    <lineage>
        <taxon>Bacteria</taxon>
        <taxon>Bacillati</taxon>
        <taxon>Bacillota</taxon>
        <taxon>Clostridia</taxon>
        <taxon>Eubacteriales</taxon>
        <taxon>Clostridiaceae</taxon>
        <taxon>Clostridium</taxon>
    </lineage>
</organism>
<dbReference type="Pfam" id="PF12833">
    <property type="entry name" value="HTH_18"/>
    <property type="match status" value="1"/>
</dbReference>
<dbReference type="Gene3D" id="2.60.120.10">
    <property type="entry name" value="Jelly Rolls"/>
    <property type="match status" value="1"/>
</dbReference>
<dbReference type="EMBL" id="QAMZ01000043">
    <property type="protein sequence ID" value="PWL52994.1"/>
    <property type="molecule type" value="Genomic_DNA"/>
</dbReference>
<evidence type="ECO:0000313" key="6">
    <source>
        <dbReference type="EMBL" id="SFF93206.1"/>
    </source>
</evidence>
<name>A0A1I2MV47_9CLOT</name>
<dbReference type="InterPro" id="IPR020449">
    <property type="entry name" value="Tscrpt_reg_AraC-type_HTH"/>
</dbReference>
<dbReference type="InterPro" id="IPR018060">
    <property type="entry name" value="HTH_AraC"/>
</dbReference>
<dbReference type="GeneID" id="90544524"/>
<gene>
    <name evidence="5" type="ORF">DBY38_08965</name>
    <name evidence="6" type="ORF">SAMN04487885_11618</name>
</gene>
<keyword evidence="1" id="KW-0805">Transcription regulation</keyword>
<dbReference type="OrthoDB" id="183331at2"/>
<dbReference type="AlphaFoldDB" id="A0A1I2MV47"/>
<dbReference type="PANTHER" id="PTHR43280:SF28">
    <property type="entry name" value="HTH-TYPE TRANSCRIPTIONAL ACTIVATOR RHAS"/>
    <property type="match status" value="1"/>
</dbReference>
<sequence length="288" mass="32959">MGITRYDVEENANFNVDFELLYISKSKFENDWHSTAHFHPFTEIFFITNGSGNFHLDDNTVNVSKGDLIIINPNCLHTEKSNTGKDPLEYIVLGIDNLSLVHHDSPTLVNSEDDNKNDLYKVIHPDNLGIYLNLIDPLLISEIENKPLNYELVCKSLITLIIVFISRGESEDVDLKENSKEHLNLECMKIKNYLDSHYSENITLDKLASISHVNKYYVVHSFTKQIGVSPINYVINKRISEAKNLLKTTNYSIRDISSIVGFSTSSYFSQMFKKVTGLSPKEYKLQLK</sequence>
<dbReference type="InterPro" id="IPR003313">
    <property type="entry name" value="AraC-bd"/>
</dbReference>
<dbReference type="eggNOG" id="COG0662">
    <property type="taxonomic scope" value="Bacteria"/>
</dbReference>
<keyword evidence="3" id="KW-0804">Transcription</keyword>
<reference evidence="6 7" key="1">
    <citation type="submission" date="2016-10" db="EMBL/GenBank/DDBJ databases">
        <authorList>
            <person name="de Groot N.N."/>
        </authorList>
    </citation>
    <scope>NUCLEOTIDE SEQUENCE [LARGE SCALE GENOMIC DNA]</scope>
    <source>
        <strain evidence="6 7">NLAE-zl-G419</strain>
    </source>
</reference>
<dbReference type="InterPro" id="IPR014710">
    <property type="entry name" value="RmlC-like_jellyroll"/>
</dbReference>
<feature type="domain" description="HTH araC/xylS-type" evidence="4">
    <location>
        <begin position="188"/>
        <end position="286"/>
    </location>
</feature>
<dbReference type="SUPFAM" id="SSF46689">
    <property type="entry name" value="Homeodomain-like"/>
    <property type="match status" value="2"/>
</dbReference>
<dbReference type="PANTHER" id="PTHR43280">
    <property type="entry name" value="ARAC-FAMILY TRANSCRIPTIONAL REGULATOR"/>
    <property type="match status" value="1"/>
</dbReference>
<dbReference type="PRINTS" id="PR00032">
    <property type="entry name" value="HTHARAC"/>
</dbReference>
<dbReference type="PROSITE" id="PS00041">
    <property type="entry name" value="HTH_ARAC_FAMILY_1"/>
    <property type="match status" value="1"/>
</dbReference>
<evidence type="ECO:0000313" key="8">
    <source>
        <dbReference type="Proteomes" id="UP000246114"/>
    </source>
</evidence>
<proteinExistence type="predicted"/>
<dbReference type="InterPro" id="IPR011051">
    <property type="entry name" value="RmlC_Cupin_sf"/>
</dbReference>
<keyword evidence="7" id="KW-1185">Reference proteome</keyword>
<dbReference type="GO" id="GO:0003700">
    <property type="term" value="F:DNA-binding transcription factor activity"/>
    <property type="evidence" value="ECO:0007669"/>
    <property type="project" value="InterPro"/>
</dbReference>
<evidence type="ECO:0000313" key="5">
    <source>
        <dbReference type="EMBL" id="PWL52994.1"/>
    </source>
</evidence>
<evidence type="ECO:0000259" key="4">
    <source>
        <dbReference type="PROSITE" id="PS01124"/>
    </source>
</evidence>
<evidence type="ECO:0000256" key="1">
    <source>
        <dbReference type="ARBA" id="ARBA00023015"/>
    </source>
</evidence>